<name>E9DX71_METAQ</name>
<reference evidence="2 3" key="1">
    <citation type="journal article" date="2011" name="PLoS Genet.">
        <title>Genome sequencing and comparative transcriptomics of the model entomopathogenic fungi Metarhizium anisopliae and M. acridum.</title>
        <authorList>
            <person name="Gao Q."/>
            <person name="Jin K."/>
            <person name="Ying S.H."/>
            <person name="Zhang Y."/>
            <person name="Xiao G."/>
            <person name="Shang Y."/>
            <person name="Duan Z."/>
            <person name="Hu X."/>
            <person name="Xie X.Q."/>
            <person name="Zhou G."/>
            <person name="Peng G."/>
            <person name="Luo Z."/>
            <person name="Huang W."/>
            <person name="Wang B."/>
            <person name="Fang W."/>
            <person name="Wang S."/>
            <person name="Zhong Y."/>
            <person name="Ma L.J."/>
            <person name="St Leger R.J."/>
            <person name="Zhao G.P."/>
            <person name="Pei Y."/>
            <person name="Feng M.G."/>
            <person name="Xia Y."/>
            <person name="Wang C."/>
        </authorList>
    </citation>
    <scope>NUCLEOTIDE SEQUENCE [LARGE SCALE GENOMIC DNA]</scope>
    <source>
        <strain evidence="2 3">CQMa 102</strain>
    </source>
</reference>
<gene>
    <name evidence="2" type="ORF">MAC_02219</name>
</gene>
<proteinExistence type="predicted"/>
<dbReference type="HOGENOM" id="CLU_1015931_0_0_1"/>
<dbReference type="STRING" id="655827.E9DX71"/>
<accession>E9DX71</accession>
<protein>
    <submittedName>
        <fullName evidence="2">Uncharacterized protein</fullName>
    </submittedName>
</protein>
<organism evidence="3">
    <name type="scientific">Metarhizium acridum (strain CQMa 102)</name>
    <dbReference type="NCBI Taxonomy" id="655827"/>
    <lineage>
        <taxon>Eukaryota</taxon>
        <taxon>Fungi</taxon>
        <taxon>Dikarya</taxon>
        <taxon>Ascomycota</taxon>
        <taxon>Pezizomycotina</taxon>
        <taxon>Sordariomycetes</taxon>
        <taxon>Hypocreomycetidae</taxon>
        <taxon>Hypocreales</taxon>
        <taxon>Clavicipitaceae</taxon>
        <taxon>Metarhizium</taxon>
    </lineage>
</organism>
<dbReference type="Proteomes" id="UP000002499">
    <property type="component" value="Unassembled WGS sequence"/>
</dbReference>
<dbReference type="AlphaFoldDB" id="E9DX71"/>
<dbReference type="InParanoid" id="E9DX71"/>
<dbReference type="OrthoDB" id="10640453at2759"/>
<evidence type="ECO:0000256" key="1">
    <source>
        <dbReference type="SAM" id="MobiDB-lite"/>
    </source>
</evidence>
<evidence type="ECO:0000313" key="3">
    <source>
        <dbReference type="Proteomes" id="UP000002499"/>
    </source>
</evidence>
<evidence type="ECO:0000313" key="2">
    <source>
        <dbReference type="EMBL" id="EFY91629.1"/>
    </source>
</evidence>
<feature type="compositionally biased region" description="Polar residues" evidence="1">
    <location>
        <begin position="197"/>
        <end position="216"/>
    </location>
</feature>
<sequence>MYPIYEGINVNHGLSPFNENIREYHIVKIVSNTDCKALRSVPLSAVGTPTVTESYTPPVTKPAIQVQLVTGAQETRDKSGIKNPAAIWDTDVDFDLNEGSRKMTEEDLARLDLQSWRMEDLSDVTTGLPPISKEDLPGLENVCEESLFSVGGPAAEDSGENVAEKKTGIDRGHRRPPTANASSFLEMKVDPSIDVFGTTNRQESPGHTLQSVSSDWQPPKATQEPQHNNSVRASSVIDSEGADGSGWVKVEIETENPGQTGNVPYSRMSGDLEA</sequence>
<feature type="compositionally biased region" description="Polar residues" evidence="1">
    <location>
        <begin position="223"/>
        <end position="237"/>
    </location>
</feature>
<feature type="compositionally biased region" description="Basic and acidic residues" evidence="1">
    <location>
        <begin position="162"/>
        <end position="171"/>
    </location>
</feature>
<keyword evidence="3" id="KW-1185">Reference proteome</keyword>
<feature type="region of interest" description="Disordered" evidence="1">
    <location>
        <begin position="151"/>
        <end position="274"/>
    </location>
</feature>
<dbReference type="EMBL" id="GL698480">
    <property type="protein sequence ID" value="EFY91629.1"/>
    <property type="molecule type" value="Genomic_DNA"/>
</dbReference>